<feature type="region of interest" description="Disordered" evidence="1">
    <location>
        <begin position="12"/>
        <end position="34"/>
    </location>
</feature>
<evidence type="ECO:0000256" key="1">
    <source>
        <dbReference type="SAM" id="MobiDB-lite"/>
    </source>
</evidence>
<dbReference type="EMBL" id="JAAMOD010000451">
    <property type="protein sequence ID" value="KAF5228590.1"/>
    <property type="molecule type" value="Genomic_DNA"/>
</dbReference>
<dbReference type="AlphaFoldDB" id="A0AAN5YZT0"/>
<gene>
    <name evidence="2" type="ORF">FAUST_10981</name>
</gene>
<evidence type="ECO:0000313" key="3">
    <source>
        <dbReference type="Proteomes" id="UP000537989"/>
    </source>
</evidence>
<organism evidence="2 3">
    <name type="scientific">Fusarium austroamericanum</name>
    <dbReference type="NCBI Taxonomy" id="282268"/>
    <lineage>
        <taxon>Eukaryota</taxon>
        <taxon>Fungi</taxon>
        <taxon>Dikarya</taxon>
        <taxon>Ascomycota</taxon>
        <taxon>Pezizomycotina</taxon>
        <taxon>Sordariomycetes</taxon>
        <taxon>Hypocreomycetidae</taxon>
        <taxon>Hypocreales</taxon>
        <taxon>Nectriaceae</taxon>
        <taxon>Fusarium</taxon>
    </lineage>
</organism>
<reference evidence="2 3" key="1">
    <citation type="submission" date="2020-02" db="EMBL/GenBank/DDBJ databases">
        <title>Identification and distribution of gene clusters putatively required for synthesis of sphingolipid metabolism inhibitors in phylogenetically diverse species of the filamentous fungus Fusarium.</title>
        <authorList>
            <person name="Kim H.-S."/>
            <person name="Busman M."/>
            <person name="Brown D.W."/>
            <person name="Divon H."/>
            <person name="Uhlig S."/>
            <person name="Proctor R.H."/>
        </authorList>
    </citation>
    <scope>NUCLEOTIDE SEQUENCE [LARGE SCALE GENOMIC DNA]</scope>
    <source>
        <strain evidence="2 3">NRRL 2903</strain>
    </source>
</reference>
<name>A0AAN5YZT0_FUSAU</name>
<proteinExistence type="predicted"/>
<feature type="region of interest" description="Disordered" evidence="1">
    <location>
        <begin position="187"/>
        <end position="210"/>
    </location>
</feature>
<evidence type="ECO:0000313" key="2">
    <source>
        <dbReference type="EMBL" id="KAF5228590.1"/>
    </source>
</evidence>
<dbReference type="Proteomes" id="UP000537989">
    <property type="component" value="Unassembled WGS sequence"/>
</dbReference>
<protein>
    <submittedName>
        <fullName evidence="2">Uncharacterized protein</fullName>
    </submittedName>
</protein>
<comment type="caution">
    <text evidence="2">The sequence shown here is derived from an EMBL/GenBank/DDBJ whole genome shotgun (WGS) entry which is preliminary data.</text>
</comment>
<sequence>MAVAPGGDLGLEVDVDSGQTAPSPTGNPNPNPNSLYSANLLHLREDLAAKYALNNIGHVSYALAVDLNCLDSDGYPRAMLADRNKVAAEYPCGSYTFYPLGFHPTYGNFQSNEPPGFLAHRIYPTLQHNMSEENLGCNPLSFGAFQGYSNLKRSIRHSHGLATGTLTLPGAEADKKATARDKQQRLLRQLRGERTPDHPDASKPFARERERVHAAIDAEQYGFRFE</sequence>
<accession>A0AAN5YZT0</accession>
<keyword evidence="3" id="KW-1185">Reference proteome</keyword>